<evidence type="ECO:0000256" key="1">
    <source>
        <dbReference type="SAM" id="Coils"/>
    </source>
</evidence>
<comment type="caution">
    <text evidence="3">The sequence shown here is derived from an EMBL/GenBank/DDBJ whole genome shotgun (WGS) entry which is preliminary data.</text>
</comment>
<evidence type="ECO:0000313" key="3">
    <source>
        <dbReference type="EMBL" id="KAF7357543.1"/>
    </source>
</evidence>
<dbReference type="Gene3D" id="1.20.1280.50">
    <property type="match status" value="1"/>
</dbReference>
<organism evidence="3 4">
    <name type="scientific">Mycena sanguinolenta</name>
    <dbReference type="NCBI Taxonomy" id="230812"/>
    <lineage>
        <taxon>Eukaryota</taxon>
        <taxon>Fungi</taxon>
        <taxon>Dikarya</taxon>
        <taxon>Basidiomycota</taxon>
        <taxon>Agaricomycotina</taxon>
        <taxon>Agaricomycetes</taxon>
        <taxon>Agaricomycetidae</taxon>
        <taxon>Agaricales</taxon>
        <taxon>Marasmiineae</taxon>
        <taxon>Mycenaceae</taxon>
        <taxon>Mycena</taxon>
    </lineage>
</organism>
<dbReference type="InterPro" id="IPR036047">
    <property type="entry name" value="F-box-like_dom_sf"/>
</dbReference>
<proteinExistence type="predicted"/>
<dbReference type="EMBL" id="JACAZH010000010">
    <property type="protein sequence ID" value="KAF7357543.1"/>
    <property type="molecule type" value="Genomic_DNA"/>
</dbReference>
<feature type="domain" description="F-box" evidence="2">
    <location>
        <begin position="90"/>
        <end position="139"/>
    </location>
</feature>
<dbReference type="Pfam" id="PF12937">
    <property type="entry name" value="F-box-like"/>
    <property type="match status" value="1"/>
</dbReference>
<accession>A0A8H6YAQ8</accession>
<protein>
    <submittedName>
        <fullName evidence="3">F-box domain-containing protein</fullName>
    </submittedName>
</protein>
<dbReference type="InterPro" id="IPR001810">
    <property type="entry name" value="F-box_dom"/>
</dbReference>
<name>A0A8H6YAQ8_9AGAR</name>
<dbReference type="SUPFAM" id="SSF81383">
    <property type="entry name" value="F-box domain"/>
    <property type="match status" value="1"/>
</dbReference>
<dbReference type="Gene3D" id="3.80.10.10">
    <property type="entry name" value="Ribonuclease Inhibitor"/>
    <property type="match status" value="1"/>
</dbReference>
<dbReference type="Proteomes" id="UP000623467">
    <property type="component" value="Unassembled WGS sequence"/>
</dbReference>
<dbReference type="OrthoDB" id="2844974at2759"/>
<keyword evidence="4" id="KW-1185">Reference proteome</keyword>
<dbReference type="InterPro" id="IPR032675">
    <property type="entry name" value="LRR_dom_sf"/>
</dbReference>
<keyword evidence="1" id="KW-0175">Coiled coil</keyword>
<dbReference type="SUPFAM" id="SSF52047">
    <property type="entry name" value="RNI-like"/>
    <property type="match status" value="1"/>
</dbReference>
<reference evidence="3" key="1">
    <citation type="submission" date="2020-05" db="EMBL/GenBank/DDBJ databases">
        <title>Mycena genomes resolve the evolution of fungal bioluminescence.</title>
        <authorList>
            <person name="Tsai I.J."/>
        </authorList>
    </citation>
    <scope>NUCLEOTIDE SEQUENCE</scope>
    <source>
        <strain evidence="3">160909Yilan</strain>
    </source>
</reference>
<evidence type="ECO:0000259" key="2">
    <source>
        <dbReference type="Pfam" id="PF12937"/>
    </source>
</evidence>
<evidence type="ECO:0000313" key="4">
    <source>
        <dbReference type="Proteomes" id="UP000623467"/>
    </source>
</evidence>
<feature type="coiled-coil region" evidence="1">
    <location>
        <begin position="13"/>
        <end position="51"/>
    </location>
</feature>
<gene>
    <name evidence="3" type="ORF">MSAN_01350600</name>
</gene>
<sequence length="481" mass="54248">MTTAAVSACAILAEQVERTRQNSKADIERFIEECELKITSLEWQIRTLRDRERSYVDAPQDITSQIHTLVELRDRERLCADSLRYIISPINTLPTELLVEIFRFAIDEETHIKDAYRISQICSEWREIAHATPLLWTQPICVDLGSRKIYGREHYVDGLESWLARSAPLPVPVLLKLGRGNIDPRALEVVLGIAPRIRSLHCGNYFPLALLSQLAGCRLDSLEELEMGLADDSPNISESPALTMVPRLRKLTMTLYSDEPHVLSPWPQIIDLTLDSNSPNLILDILAQCTGLTHTSICTSGWPVYVAAQLEQPPLAFSHLHTLSLEFGYPQHVMGFLGSLSAPVLETLHLNFLEMQDKMQSKLSLAPFLMQSPNITRLEIRCGQDALTSHELIVALEHTVHLTHLKLVDPYEHSLDDALIDALTYNDDVATLVPNLCYLVLDNIDEDGISTAALERLFVSRCHLELWGKFSKEFVDSMETL</sequence>
<dbReference type="AlphaFoldDB" id="A0A8H6YAQ8"/>